<dbReference type="AlphaFoldDB" id="A0A0F5MWN6"/>
<protein>
    <submittedName>
        <fullName evidence="1">Uncharacterized protein</fullName>
    </submittedName>
</protein>
<gene>
    <name evidence="2" type="ORF">BST15_14750</name>
    <name evidence="3" type="ORF">E6Q54_09750</name>
    <name evidence="1" type="ORF">WR43_11695</name>
</gene>
<name>A0A0F5MWN6_9MYCO</name>
<evidence type="ECO:0000313" key="1">
    <source>
        <dbReference type="EMBL" id="KKB99019.1"/>
    </source>
</evidence>
<organism evidence="1 4">
    <name type="scientific">Mycolicibacter arupensis</name>
    <dbReference type="NCBI Taxonomy" id="342002"/>
    <lineage>
        <taxon>Bacteria</taxon>
        <taxon>Bacillati</taxon>
        <taxon>Actinomycetota</taxon>
        <taxon>Actinomycetes</taxon>
        <taxon>Mycobacteriales</taxon>
        <taxon>Mycobacteriaceae</taxon>
        <taxon>Mycolicibacter</taxon>
    </lineage>
</organism>
<keyword evidence="5" id="KW-1185">Reference proteome</keyword>
<reference evidence="3 6" key="4">
    <citation type="submission" date="2018-09" db="EMBL/GenBank/DDBJ databases">
        <title>Metagenome Assembled Genomes from an Advanced Water Purification Facility.</title>
        <authorList>
            <person name="Stamps B.W."/>
            <person name="Spear J.R."/>
        </authorList>
    </citation>
    <scope>NUCLEOTIDE SEQUENCE [LARGE SCALE GENOMIC DNA]</scope>
    <source>
        <strain evidence="3">Bin_29_2</strain>
    </source>
</reference>
<evidence type="ECO:0000313" key="5">
    <source>
        <dbReference type="Proteomes" id="UP000192327"/>
    </source>
</evidence>
<comment type="caution">
    <text evidence="1">The sequence shown here is derived from an EMBL/GenBank/DDBJ whole genome shotgun (WGS) entry which is preliminary data.</text>
</comment>
<sequence>MMADKPRRNASQREAVAHIRAAEGFAVQLPLFGKVTVPRPEQLAYYGGLALLAAFEIIDWPVAVAVAAGHILASNHRSEVLEQLGEALEDAE</sequence>
<evidence type="ECO:0000313" key="6">
    <source>
        <dbReference type="Proteomes" id="UP000321797"/>
    </source>
</evidence>
<dbReference type="EMBL" id="LASW01000047">
    <property type="protein sequence ID" value="KKB99019.1"/>
    <property type="molecule type" value="Genomic_DNA"/>
</dbReference>
<reference evidence="1" key="2">
    <citation type="submission" date="2015-04" db="EMBL/GenBank/DDBJ databases">
        <title>Genome sequence of Mycobacterium arupense strain GUC1.</title>
        <authorList>
            <person name="Greninger A.L."/>
            <person name="Cunningham G."/>
            <person name="Chiu C.Y."/>
            <person name="Miller S."/>
        </authorList>
    </citation>
    <scope>NUCLEOTIDE SEQUENCE</scope>
    <source>
        <strain evidence="1">GUC1</strain>
    </source>
</reference>
<reference evidence="2 5" key="3">
    <citation type="submission" date="2016-12" db="EMBL/GenBank/DDBJ databases">
        <title>The new phylogeny of genus Mycobacterium.</title>
        <authorList>
            <person name="Tortoli E."/>
            <person name="Trovato A."/>
            <person name="Cirillo D.M."/>
        </authorList>
    </citation>
    <scope>NUCLEOTIDE SEQUENCE [LARGE SCALE GENOMIC DNA]</scope>
    <source>
        <strain evidence="2 5">DSM 44942</strain>
    </source>
</reference>
<dbReference type="OrthoDB" id="3831210at2"/>
<dbReference type="Proteomes" id="UP000192327">
    <property type="component" value="Unassembled WGS sequence"/>
</dbReference>
<dbReference type="RefSeq" id="WP_046189760.1">
    <property type="nucleotide sequence ID" value="NZ_JACKUJ010000044.1"/>
</dbReference>
<accession>A0A0F5MWN6</accession>
<dbReference type="EMBL" id="MVHH01000033">
    <property type="protein sequence ID" value="OQZ95217.1"/>
    <property type="molecule type" value="Genomic_DNA"/>
</dbReference>
<dbReference type="STRING" id="342002.BST15_14750"/>
<dbReference type="Proteomes" id="UP000034416">
    <property type="component" value="Unassembled WGS sequence"/>
</dbReference>
<dbReference type="EMBL" id="SSGD01000046">
    <property type="protein sequence ID" value="TXI56843.1"/>
    <property type="molecule type" value="Genomic_DNA"/>
</dbReference>
<evidence type="ECO:0000313" key="3">
    <source>
        <dbReference type="EMBL" id="TXI56843.1"/>
    </source>
</evidence>
<dbReference type="PATRIC" id="fig|342002.3.peg.3417"/>
<dbReference type="Proteomes" id="UP000321797">
    <property type="component" value="Unassembled WGS sequence"/>
</dbReference>
<proteinExistence type="predicted"/>
<reference evidence="4" key="1">
    <citation type="submission" date="2015-04" db="EMBL/GenBank/DDBJ databases">
        <title>Genome sequence of Mycobacterium arupense GUC1.</title>
        <authorList>
            <person name="Greninger A.L."/>
            <person name="Cunningham G."/>
            <person name="Chiu C.Y."/>
            <person name="Miller S."/>
        </authorList>
    </citation>
    <scope>NUCLEOTIDE SEQUENCE [LARGE SCALE GENOMIC DNA]</scope>
    <source>
        <strain evidence="4">GUC1</strain>
    </source>
</reference>
<evidence type="ECO:0000313" key="4">
    <source>
        <dbReference type="Proteomes" id="UP000034416"/>
    </source>
</evidence>
<evidence type="ECO:0000313" key="2">
    <source>
        <dbReference type="EMBL" id="OQZ95217.1"/>
    </source>
</evidence>